<evidence type="ECO:0000256" key="2">
    <source>
        <dbReference type="ARBA" id="ARBA00022741"/>
    </source>
</evidence>
<evidence type="ECO:0000256" key="5">
    <source>
        <dbReference type="HAMAP-Rule" id="MF_03150"/>
    </source>
</evidence>
<feature type="domain" description="Amidase" evidence="6">
    <location>
        <begin position="39"/>
        <end position="497"/>
    </location>
</feature>
<dbReference type="GO" id="GO:0032543">
    <property type="term" value="P:mitochondrial translation"/>
    <property type="evidence" value="ECO:0007669"/>
    <property type="project" value="UniProtKB-UniRule"/>
</dbReference>
<proteinExistence type="inferred from homology"/>
<evidence type="ECO:0000259" key="6">
    <source>
        <dbReference type="Pfam" id="PF01425"/>
    </source>
</evidence>
<dbReference type="SUPFAM" id="SSF75304">
    <property type="entry name" value="Amidase signature (AS) enzymes"/>
    <property type="match status" value="1"/>
</dbReference>
<dbReference type="InterPro" id="IPR023631">
    <property type="entry name" value="Amidase_dom"/>
</dbReference>
<dbReference type="GO" id="GO:0030956">
    <property type="term" value="C:glutamyl-tRNA(Gln) amidotransferase complex"/>
    <property type="evidence" value="ECO:0007669"/>
    <property type="project" value="UniProtKB-UniRule"/>
</dbReference>
<evidence type="ECO:0000256" key="1">
    <source>
        <dbReference type="ARBA" id="ARBA00022598"/>
    </source>
</evidence>
<dbReference type="PANTHER" id="PTHR11895:SF7">
    <property type="entry name" value="GLUTAMYL-TRNA(GLN) AMIDOTRANSFERASE SUBUNIT A, MITOCHONDRIAL"/>
    <property type="match status" value="1"/>
</dbReference>
<protein>
    <recommendedName>
        <fullName evidence="5">Glutamyl-tRNA(Gln) amidotransferase subunit A, mitochondrial</fullName>
        <shortName evidence="5">Glu-AdT subunit A</shortName>
        <ecNumber evidence="5">6.3.5.7</ecNumber>
    </recommendedName>
</protein>
<feature type="active site" description="Charge relay system" evidence="5">
    <location>
        <position position="139"/>
    </location>
</feature>
<reference evidence="7" key="1">
    <citation type="submission" date="2023-03" db="EMBL/GenBank/DDBJ databases">
        <title>Massive genome expansion in bonnet fungi (Mycena s.s.) driven by repeated elements and novel gene families across ecological guilds.</title>
        <authorList>
            <consortium name="Lawrence Berkeley National Laboratory"/>
            <person name="Harder C.B."/>
            <person name="Miyauchi S."/>
            <person name="Viragh M."/>
            <person name="Kuo A."/>
            <person name="Thoen E."/>
            <person name="Andreopoulos B."/>
            <person name="Lu D."/>
            <person name="Skrede I."/>
            <person name="Drula E."/>
            <person name="Henrissat B."/>
            <person name="Morin E."/>
            <person name="Kohler A."/>
            <person name="Barry K."/>
            <person name="LaButti K."/>
            <person name="Morin E."/>
            <person name="Salamov A."/>
            <person name="Lipzen A."/>
            <person name="Mereny Z."/>
            <person name="Hegedus B."/>
            <person name="Baldrian P."/>
            <person name="Stursova M."/>
            <person name="Weitz H."/>
            <person name="Taylor A."/>
            <person name="Grigoriev I.V."/>
            <person name="Nagy L.G."/>
            <person name="Martin F."/>
            <person name="Kauserud H."/>
        </authorList>
    </citation>
    <scope>NUCLEOTIDE SEQUENCE</scope>
    <source>
        <strain evidence="7">CBHHK002</strain>
    </source>
</reference>
<dbReference type="InterPro" id="IPR036928">
    <property type="entry name" value="AS_sf"/>
</dbReference>
<evidence type="ECO:0000256" key="3">
    <source>
        <dbReference type="ARBA" id="ARBA00022840"/>
    </source>
</evidence>
<accession>A0AAD6Z557</accession>
<dbReference type="Pfam" id="PF01425">
    <property type="entry name" value="Amidase"/>
    <property type="match status" value="1"/>
</dbReference>
<dbReference type="AlphaFoldDB" id="A0AAD6Z557"/>
<keyword evidence="3 5" id="KW-0067">ATP-binding</keyword>
<evidence type="ECO:0000313" key="7">
    <source>
        <dbReference type="EMBL" id="KAJ7308563.1"/>
    </source>
</evidence>
<dbReference type="GO" id="GO:0005524">
    <property type="term" value="F:ATP binding"/>
    <property type="evidence" value="ECO:0007669"/>
    <property type="project" value="UniProtKB-KW"/>
</dbReference>
<keyword evidence="1 5" id="KW-0436">Ligase</keyword>
<dbReference type="Gene3D" id="3.90.1300.10">
    <property type="entry name" value="Amidase signature (AS) domain"/>
    <property type="match status" value="1"/>
</dbReference>
<keyword evidence="4 5" id="KW-0648">Protein biosynthesis</keyword>
<comment type="catalytic activity">
    <reaction evidence="5">
        <text>L-glutamyl-tRNA(Gln) + L-glutamine + ATP + H2O = L-glutaminyl-tRNA(Gln) + L-glutamate + ADP + phosphate + H(+)</text>
        <dbReference type="Rhea" id="RHEA:17521"/>
        <dbReference type="Rhea" id="RHEA-COMP:9681"/>
        <dbReference type="Rhea" id="RHEA-COMP:9684"/>
        <dbReference type="ChEBI" id="CHEBI:15377"/>
        <dbReference type="ChEBI" id="CHEBI:15378"/>
        <dbReference type="ChEBI" id="CHEBI:29985"/>
        <dbReference type="ChEBI" id="CHEBI:30616"/>
        <dbReference type="ChEBI" id="CHEBI:43474"/>
        <dbReference type="ChEBI" id="CHEBI:58359"/>
        <dbReference type="ChEBI" id="CHEBI:78520"/>
        <dbReference type="ChEBI" id="CHEBI:78521"/>
        <dbReference type="ChEBI" id="CHEBI:456216"/>
        <dbReference type="EC" id="6.3.5.7"/>
    </reaction>
</comment>
<organism evidence="7 8">
    <name type="scientific">Mycena albidolilacea</name>
    <dbReference type="NCBI Taxonomy" id="1033008"/>
    <lineage>
        <taxon>Eukaryota</taxon>
        <taxon>Fungi</taxon>
        <taxon>Dikarya</taxon>
        <taxon>Basidiomycota</taxon>
        <taxon>Agaricomycotina</taxon>
        <taxon>Agaricomycetes</taxon>
        <taxon>Agaricomycetidae</taxon>
        <taxon>Agaricales</taxon>
        <taxon>Marasmiineae</taxon>
        <taxon>Mycenaceae</taxon>
        <taxon>Mycena</taxon>
    </lineage>
</organism>
<dbReference type="GO" id="GO:0050567">
    <property type="term" value="F:glutaminyl-tRNA synthase (glutamine-hydrolyzing) activity"/>
    <property type="evidence" value="ECO:0007669"/>
    <property type="project" value="UniProtKB-UniRule"/>
</dbReference>
<dbReference type="GO" id="GO:0070681">
    <property type="term" value="P:glutaminyl-tRNAGln biosynthesis via transamidation"/>
    <property type="evidence" value="ECO:0007669"/>
    <property type="project" value="UniProtKB-UniRule"/>
</dbReference>
<dbReference type="HAMAP" id="MF_00120">
    <property type="entry name" value="GatA"/>
    <property type="match status" value="1"/>
</dbReference>
<dbReference type="GO" id="GO:0005739">
    <property type="term" value="C:mitochondrion"/>
    <property type="evidence" value="ECO:0007669"/>
    <property type="project" value="UniProtKB-SubCell"/>
</dbReference>
<comment type="subunit">
    <text evidence="5">Subunit of the heterotrimeric GatCAB amidotransferase (AdT) complex, composed of A, B and C subunits.</text>
</comment>
<gene>
    <name evidence="7" type="ORF">DFH08DRAFT_927398</name>
</gene>
<comment type="similarity">
    <text evidence="5">Belongs to the amidase family. GatA subfamily.</text>
</comment>
<keyword evidence="2 5" id="KW-0547">Nucleotide-binding</keyword>
<dbReference type="PANTHER" id="PTHR11895">
    <property type="entry name" value="TRANSAMIDASE"/>
    <property type="match status" value="1"/>
</dbReference>
<comment type="function">
    <text evidence="5">Allows the formation of correctly charged Gln-tRNA(Gln) through the transamidation of misacylated Glu-tRNA(Gln) in the mitochondria. The reaction takes place in the presence of glutamine and ATP through an activated gamma-phospho-Glu-tRNA(Gln).</text>
</comment>
<feature type="active site" description="Acyl-ester intermediate" evidence="5">
    <location>
        <position position="163"/>
    </location>
</feature>
<comment type="caution">
    <text evidence="7">The sequence shown here is derived from an EMBL/GenBank/DDBJ whole genome shotgun (WGS) entry which is preliminary data.</text>
</comment>
<sequence length="508" mass="53673">MRVGVNVTRRWISSWRHSIREKDSSVNAFVSTSQPAPSGPQNLPLRDVAIAVKDMICTSDMPTSSSSAMLKDFISPFDATVVALLRNAGADIVGKVNCDEFGMGSLNTHSVHGPVVNPFQPASSSIPWAEREKRSAGGSSGGSAAAVAAGMCYAALSTDTGGSTRLPASYCGVVGLKPSYGLISRWGVISFADSLDCVGVMAQDVSATKRVFNILNAHDTKDPTSASPAARQLASSEAARAWPALALKNLRIGIPHEYFPSELSAEVLTPVRAAIQALKSRGATIVPVSLPSTPYALSAYYVLSSAEASSNMARYDGVQYGLHVPLPPGSDLTNSASMYARTRSVGFGAEVQKRILLGTYALTADAFDNYFLQAQRIRALVREDFNRVFRVRDVLASSSSSSPNTSTDADPEGVDVLLHPSAIRTAPPLELDPDAMPGDALQSYVQDVLTVPASLAGLPALTVPLRNDLTGKGEGEGGEWPVGVSVVGQWGCDEVVLRVGEFLEEINN</sequence>
<evidence type="ECO:0000256" key="4">
    <source>
        <dbReference type="ARBA" id="ARBA00022917"/>
    </source>
</evidence>
<dbReference type="EMBL" id="JARIHO010000085">
    <property type="protein sequence ID" value="KAJ7308563.1"/>
    <property type="molecule type" value="Genomic_DNA"/>
</dbReference>
<dbReference type="Proteomes" id="UP001218218">
    <property type="component" value="Unassembled WGS sequence"/>
</dbReference>
<feature type="active site" description="Charge relay system" evidence="5">
    <location>
        <position position="53"/>
    </location>
</feature>
<dbReference type="EC" id="6.3.5.7" evidence="5"/>
<name>A0AAD6Z557_9AGAR</name>
<evidence type="ECO:0000313" key="8">
    <source>
        <dbReference type="Proteomes" id="UP001218218"/>
    </source>
</evidence>
<dbReference type="InterPro" id="IPR000120">
    <property type="entry name" value="Amidase"/>
</dbReference>
<keyword evidence="8" id="KW-1185">Reference proteome</keyword>
<comment type="subcellular location">
    <subcellularLocation>
        <location evidence="5">Mitochondrion</location>
    </subcellularLocation>
</comment>
<keyword evidence="5" id="KW-0496">Mitochondrion</keyword>
<dbReference type="InterPro" id="IPR004412">
    <property type="entry name" value="GatA"/>
</dbReference>